<protein>
    <submittedName>
        <fullName evidence="1">Uncharacterized protein</fullName>
    </submittedName>
</protein>
<evidence type="ECO:0000313" key="2">
    <source>
        <dbReference type="Proteomes" id="UP001367676"/>
    </source>
</evidence>
<dbReference type="Proteomes" id="UP001367676">
    <property type="component" value="Unassembled WGS sequence"/>
</dbReference>
<gene>
    <name evidence="1" type="ORF">V9T40_013134</name>
</gene>
<comment type="caution">
    <text evidence="1">The sequence shown here is derived from an EMBL/GenBank/DDBJ whole genome shotgun (WGS) entry which is preliminary data.</text>
</comment>
<proteinExistence type="predicted"/>
<name>A0AAN9TIJ0_9HEMI</name>
<organism evidence="1 2">
    <name type="scientific">Parthenolecanium corni</name>
    <dbReference type="NCBI Taxonomy" id="536013"/>
    <lineage>
        <taxon>Eukaryota</taxon>
        <taxon>Metazoa</taxon>
        <taxon>Ecdysozoa</taxon>
        <taxon>Arthropoda</taxon>
        <taxon>Hexapoda</taxon>
        <taxon>Insecta</taxon>
        <taxon>Pterygota</taxon>
        <taxon>Neoptera</taxon>
        <taxon>Paraneoptera</taxon>
        <taxon>Hemiptera</taxon>
        <taxon>Sternorrhyncha</taxon>
        <taxon>Coccoidea</taxon>
        <taxon>Coccidae</taxon>
        <taxon>Parthenolecanium</taxon>
    </lineage>
</organism>
<sequence length="84" mass="9379">MEIKLGDKSLVEPLEEEKRKSAVLFRLDEHLQCVLVNAPTGARLECHVISVLHGSRRYITEQRQSTGTNNGTSYPTLALAVFVL</sequence>
<dbReference type="AlphaFoldDB" id="A0AAN9TIJ0"/>
<dbReference type="EMBL" id="JBBCAQ010000018">
    <property type="protein sequence ID" value="KAK7595309.1"/>
    <property type="molecule type" value="Genomic_DNA"/>
</dbReference>
<keyword evidence="2" id="KW-1185">Reference proteome</keyword>
<accession>A0AAN9TIJ0</accession>
<reference evidence="1 2" key="1">
    <citation type="submission" date="2024-03" db="EMBL/GenBank/DDBJ databases">
        <title>Adaptation during the transition from Ophiocordyceps entomopathogen to insect associate is accompanied by gene loss and intensified selection.</title>
        <authorList>
            <person name="Ward C.M."/>
            <person name="Onetto C.A."/>
            <person name="Borneman A.R."/>
        </authorList>
    </citation>
    <scope>NUCLEOTIDE SEQUENCE [LARGE SCALE GENOMIC DNA]</scope>
    <source>
        <strain evidence="1">AWRI1</strain>
        <tissue evidence="1">Single Adult Female</tissue>
    </source>
</reference>
<evidence type="ECO:0000313" key="1">
    <source>
        <dbReference type="EMBL" id="KAK7595309.1"/>
    </source>
</evidence>